<dbReference type="EMBL" id="BAABKM010000001">
    <property type="protein sequence ID" value="GAA4691677.1"/>
    <property type="molecule type" value="Genomic_DNA"/>
</dbReference>
<sequence>MQVVGNRSAVLLVREVFYGSTRFDSLVARVGVTEAVAARWLKELVEAGVLAKVPYREPGQRTRHEYTLTEAGHALMPVVLGLLEWGAAWAGTGGGPEVSHLGCGEPVHVAVRCAAGHDVAEDEVVVTGRRADAALS</sequence>
<feature type="domain" description="HTH hxlR-type" evidence="4">
    <location>
        <begin position="1"/>
        <end position="94"/>
    </location>
</feature>
<dbReference type="PANTHER" id="PTHR33204:SF18">
    <property type="entry name" value="TRANSCRIPTIONAL REGULATORY PROTEIN"/>
    <property type="match status" value="1"/>
</dbReference>
<keyword evidence="1" id="KW-0805">Transcription regulation</keyword>
<keyword evidence="3" id="KW-0804">Transcription</keyword>
<dbReference type="InterPro" id="IPR002577">
    <property type="entry name" value="HTH_HxlR"/>
</dbReference>
<keyword evidence="6" id="KW-1185">Reference proteome</keyword>
<evidence type="ECO:0000313" key="5">
    <source>
        <dbReference type="EMBL" id="GAA4691677.1"/>
    </source>
</evidence>
<dbReference type="PROSITE" id="PS51118">
    <property type="entry name" value="HTH_HXLR"/>
    <property type="match status" value="1"/>
</dbReference>
<dbReference type="Pfam" id="PF01638">
    <property type="entry name" value="HxlR"/>
    <property type="match status" value="1"/>
</dbReference>
<accession>A0ABP8WL02</accession>
<dbReference type="InterPro" id="IPR036388">
    <property type="entry name" value="WH-like_DNA-bd_sf"/>
</dbReference>
<dbReference type="Proteomes" id="UP001499974">
    <property type="component" value="Unassembled WGS sequence"/>
</dbReference>
<gene>
    <name evidence="5" type="ORF">GCM10023349_03040</name>
</gene>
<evidence type="ECO:0000256" key="1">
    <source>
        <dbReference type="ARBA" id="ARBA00023015"/>
    </source>
</evidence>
<organism evidence="5 6">
    <name type="scientific">Nocardioides conyzicola</name>
    <dbReference type="NCBI Taxonomy" id="1651781"/>
    <lineage>
        <taxon>Bacteria</taxon>
        <taxon>Bacillati</taxon>
        <taxon>Actinomycetota</taxon>
        <taxon>Actinomycetes</taxon>
        <taxon>Propionibacteriales</taxon>
        <taxon>Nocardioidaceae</taxon>
        <taxon>Nocardioides</taxon>
    </lineage>
</organism>
<keyword evidence="2" id="KW-0238">DNA-binding</keyword>
<evidence type="ECO:0000259" key="4">
    <source>
        <dbReference type="PROSITE" id="PS51118"/>
    </source>
</evidence>
<comment type="caution">
    <text evidence="5">The sequence shown here is derived from an EMBL/GenBank/DDBJ whole genome shotgun (WGS) entry which is preliminary data.</text>
</comment>
<proteinExistence type="predicted"/>
<evidence type="ECO:0000313" key="6">
    <source>
        <dbReference type="Proteomes" id="UP001499974"/>
    </source>
</evidence>
<protein>
    <submittedName>
        <fullName evidence="5">Helix-turn-helix domain-containing protein</fullName>
    </submittedName>
</protein>
<dbReference type="InterPro" id="IPR036390">
    <property type="entry name" value="WH_DNA-bd_sf"/>
</dbReference>
<reference evidence="6" key="1">
    <citation type="journal article" date="2019" name="Int. J. Syst. Evol. Microbiol.">
        <title>The Global Catalogue of Microorganisms (GCM) 10K type strain sequencing project: providing services to taxonomists for standard genome sequencing and annotation.</title>
        <authorList>
            <consortium name="The Broad Institute Genomics Platform"/>
            <consortium name="The Broad Institute Genome Sequencing Center for Infectious Disease"/>
            <person name="Wu L."/>
            <person name="Ma J."/>
        </authorList>
    </citation>
    <scope>NUCLEOTIDE SEQUENCE [LARGE SCALE GENOMIC DNA]</scope>
    <source>
        <strain evidence="6">JCM 18531</strain>
    </source>
</reference>
<dbReference type="Gene3D" id="1.10.10.10">
    <property type="entry name" value="Winged helix-like DNA-binding domain superfamily/Winged helix DNA-binding domain"/>
    <property type="match status" value="1"/>
</dbReference>
<dbReference type="PANTHER" id="PTHR33204">
    <property type="entry name" value="TRANSCRIPTIONAL REGULATOR, MARR FAMILY"/>
    <property type="match status" value="1"/>
</dbReference>
<evidence type="ECO:0000256" key="2">
    <source>
        <dbReference type="ARBA" id="ARBA00023125"/>
    </source>
</evidence>
<evidence type="ECO:0000256" key="3">
    <source>
        <dbReference type="ARBA" id="ARBA00023163"/>
    </source>
</evidence>
<dbReference type="SUPFAM" id="SSF46785">
    <property type="entry name" value="Winged helix' DNA-binding domain"/>
    <property type="match status" value="1"/>
</dbReference>
<name>A0ABP8WL02_9ACTN</name>